<dbReference type="GO" id="GO:0004497">
    <property type="term" value="F:monooxygenase activity"/>
    <property type="evidence" value="ECO:0007669"/>
    <property type="project" value="UniProtKB-KW"/>
</dbReference>
<evidence type="ECO:0000256" key="3">
    <source>
        <dbReference type="ARBA" id="ARBA00023002"/>
    </source>
</evidence>
<protein>
    <submittedName>
        <fullName evidence="6">Luciferase-like monooxygenase</fullName>
    </submittedName>
</protein>
<name>A0A542E085_9MICO</name>
<dbReference type="SUPFAM" id="SSF51679">
    <property type="entry name" value="Bacterial luciferase-like"/>
    <property type="match status" value="1"/>
</dbReference>
<sequence>MTTLRVGVTVLPELRWREAEPRWRAVEDLGFDHGWTYDHLVWGGLPQSPWYGTTPTLAAAALVTSRIGLGTFVTSPNFRHPVTLHRDVQSLDDLSGGRFVLAVGAGATDVDARILGLPALSARERADRFHEFVRLAKRLRDEDHVSQEGRWFSADDARTLPRVEHVPIVVAAGGPRGIDLAAEVADGWMTLGRRTDDLEQWYDGLREEGGRLDDRLAAHGRDAASVARYVNLDSSPRFSLESVDLFEEMAGRVADLGFTDAITHWPRAESPYAGAQATLEAVAADVLPRLRG</sequence>
<keyword evidence="7" id="KW-1185">Reference proteome</keyword>
<evidence type="ECO:0000313" key="7">
    <source>
        <dbReference type="Proteomes" id="UP000317893"/>
    </source>
</evidence>
<dbReference type="InterPro" id="IPR051260">
    <property type="entry name" value="Diverse_substr_monoxygenases"/>
</dbReference>
<gene>
    <name evidence="6" type="ORF">FB458_1852</name>
</gene>
<accession>A0A542E085</accession>
<organism evidence="6 7">
    <name type="scientific">Lapillicoccus jejuensis</name>
    <dbReference type="NCBI Taxonomy" id="402171"/>
    <lineage>
        <taxon>Bacteria</taxon>
        <taxon>Bacillati</taxon>
        <taxon>Actinomycetota</taxon>
        <taxon>Actinomycetes</taxon>
        <taxon>Micrococcales</taxon>
        <taxon>Intrasporangiaceae</taxon>
        <taxon>Lapillicoccus</taxon>
    </lineage>
</organism>
<dbReference type="PANTHER" id="PTHR30011">
    <property type="entry name" value="ALKANESULFONATE MONOOXYGENASE-RELATED"/>
    <property type="match status" value="1"/>
</dbReference>
<dbReference type="InterPro" id="IPR036661">
    <property type="entry name" value="Luciferase-like_sf"/>
</dbReference>
<dbReference type="Pfam" id="PF00296">
    <property type="entry name" value="Bac_luciferase"/>
    <property type="match status" value="1"/>
</dbReference>
<evidence type="ECO:0000259" key="5">
    <source>
        <dbReference type="Pfam" id="PF00296"/>
    </source>
</evidence>
<dbReference type="PANTHER" id="PTHR30011:SF16">
    <property type="entry name" value="C2H2 FINGER DOMAIN TRANSCRIPTION FACTOR (EUROFUNG)-RELATED"/>
    <property type="match status" value="1"/>
</dbReference>
<keyword evidence="3" id="KW-0560">Oxidoreductase</keyword>
<keyword evidence="4 6" id="KW-0503">Monooxygenase</keyword>
<evidence type="ECO:0000256" key="1">
    <source>
        <dbReference type="ARBA" id="ARBA00022630"/>
    </source>
</evidence>
<keyword evidence="1" id="KW-0285">Flavoprotein</keyword>
<keyword evidence="2" id="KW-0288">FMN</keyword>
<dbReference type="Proteomes" id="UP000317893">
    <property type="component" value="Unassembled WGS sequence"/>
</dbReference>
<dbReference type="InterPro" id="IPR011251">
    <property type="entry name" value="Luciferase-like_dom"/>
</dbReference>
<proteinExistence type="predicted"/>
<dbReference type="AlphaFoldDB" id="A0A542E085"/>
<dbReference type="GO" id="GO:0016705">
    <property type="term" value="F:oxidoreductase activity, acting on paired donors, with incorporation or reduction of molecular oxygen"/>
    <property type="evidence" value="ECO:0007669"/>
    <property type="project" value="InterPro"/>
</dbReference>
<dbReference type="RefSeq" id="WP_342778047.1">
    <property type="nucleotide sequence ID" value="NZ_BAAAPR010000003.1"/>
</dbReference>
<comment type="caution">
    <text evidence="6">The sequence shown here is derived from an EMBL/GenBank/DDBJ whole genome shotgun (WGS) entry which is preliminary data.</text>
</comment>
<dbReference type="EMBL" id="VFMN01000001">
    <property type="protein sequence ID" value="TQJ08760.1"/>
    <property type="molecule type" value="Genomic_DNA"/>
</dbReference>
<feature type="domain" description="Luciferase-like" evidence="5">
    <location>
        <begin position="9"/>
        <end position="227"/>
    </location>
</feature>
<dbReference type="Gene3D" id="3.20.20.30">
    <property type="entry name" value="Luciferase-like domain"/>
    <property type="match status" value="1"/>
</dbReference>
<evidence type="ECO:0000313" key="6">
    <source>
        <dbReference type="EMBL" id="TQJ08760.1"/>
    </source>
</evidence>
<reference evidence="6 7" key="1">
    <citation type="submission" date="2019-06" db="EMBL/GenBank/DDBJ databases">
        <title>Sequencing the genomes of 1000 actinobacteria strains.</title>
        <authorList>
            <person name="Klenk H.-P."/>
        </authorList>
    </citation>
    <scope>NUCLEOTIDE SEQUENCE [LARGE SCALE GENOMIC DNA]</scope>
    <source>
        <strain evidence="6 7">DSM 18607</strain>
    </source>
</reference>
<evidence type="ECO:0000256" key="2">
    <source>
        <dbReference type="ARBA" id="ARBA00022643"/>
    </source>
</evidence>
<evidence type="ECO:0000256" key="4">
    <source>
        <dbReference type="ARBA" id="ARBA00023033"/>
    </source>
</evidence>